<dbReference type="InterPro" id="IPR008145">
    <property type="entry name" value="GK/Ca_channel_bsu"/>
</dbReference>
<dbReference type="RefSeq" id="WP_101286972.1">
    <property type="nucleotide sequence ID" value="NZ_FOUQ01000007.1"/>
</dbReference>
<evidence type="ECO:0000256" key="5">
    <source>
        <dbReference type="ARBA" id="ARBA00022741"/>
    </source>
</evidence>
<dbReference type="EC" id="2.7.4.8" evidence="2 9"/>
<reference evidence="11 12" key="1">
    <citation type="submission" date="2017-12" db="EMBL/GenBank/DDBJ databases">
        <title>Anaerobic carbon monoxide metabolism by Pleomorphomonas carboxyditropha sp. nov., a new mesophilic hydrogenogenic carboxidotroph.</title>
        <authorList>
            <person name="Esquivel-Elizondo S."/>
            <person name="Krajmalnik-Brown R."/>
        </authorList>
    </citation>
    <scope>NUCLEOTIDE SEQUENCE [LARGE SCALE GENOMIC DNA]</scope>
    <source>
        <strain evidence="11 12">R5-392</strain>
    </source>
</reference>
<evidence type="ECO:0000313" key="11">
    <source>
        <dbReference type="EMBL" id="PKR91209.1"/>
    </source>
</evidence>
<dbReference type="GO" id="GO:0005829">
    <property type="term" value="C:cytosol"/>
    <property type="evidence" value="ECO:0007669"/>
    <property type="project" value="TreeGrafter"/>
</dbReference>
<dbReference type="Pfam" id="PF00625">
    <property type="entry name" value="Guanylate_kin"/>
    <property type="match status" value="1"/>
</dbReference>
<evidence type="ECO:0000256" key="9">
    <source>
        <dbReference type="HAMAP-Rule" id="MF_00328"/>
    </source>
</evidence>
<gene>
    <name evidence="9" type="primary">gmk</name>
    <name evidence="11" type="ORF">CXZ10_00375</name>
</gene>
<evidence type="ECO:0000313" key="12">
    <source>
        <dbReference type="Proteomes" id="UP000233491"/>
    </source>
</evidence>
<dbReference type="NCBIfam" id="TIGR03263">
    <property type="entry name" value="guanyl_kin"/>
    <property type="match status" value="1"/>
</dbReference>
<evidence type="ECO:0000256" key="6">
    <source>
        <dbReference type="ARBA" id="ARBA00022777"/>
    </source>
</evidence>
<keyword evidence="4 9" id="KW-0808">Transferase</keyword>
<comment type="catalytic activity">
    <reaction evidence="9">
        <text>GMP + ATP = GDP + ADP</text>
        <dbReference type="Rhea" id="RHEA:20780"/>
        <dbReference type="ChEBI" id="CHEBI:30616"/>
        <dbReference type="ChEBI" id="CHEBI:58115"/>
        <dbReference type="ChEBI" id="CHEBI:58189"/>
        <dbReference type="ChEBI" id="CHEBI:456216"/>
        <dbReference type="EC" id="2.7.4.8"/>
    </reaction>
</comment>
<evidence type="ECO:0000256" key="7">
    <source>
        <dbReference type="ARBA" id="ARBA00022840"/>
    </source>
</evidence>
<accession>A0A1I4U767</accession>
<feature type="domain" description="Guanylate kinase-like" evidence="10">
    <location>
        <begin position="13"/>
        <end position="192"/>
    </location>
</feature>
<dbReference type="InterPro" id="IPR020590">
    <property type="entry name" value="Guanylate_kinase_CS"/>
</dbReference>
<dbReference type="GO" id="GO:0004385">
    <property type="term" value="F:GMP kinase activity"/>
    <property type="evidence" value="ECO:0007669"/>
    <property type="project" value="UniProtKB-UniRule"/>
</dbReference>
<comment type="caution">
    <text evidence="11">The sequence shown here is derived from an EMBL/GenBank/DDBJ whole genome shotgun (WGS) entry which is preliminary data.</text>
</comment>
<dbReference type="SUPFAM" id="SSF52540">
    <property type="entry name" value="P-loop containing nucleoside triphosphate hydrolases"/>
    <property type="match status" value="1"/>
</dbReference>
<sequence length="214" mass="24066">MPDQRHVRFPRRGLMFVISSPSGAGKGTLSRNILDTDRDMTLSISVTTRDRRPSEINGVHYHFITQQRFMSMRDGGELLEWAEVHGNYYGTPQAPVEEALASGRDVLFDIDWQGAAQLREKMSSDVVSVFILPPSMAELRSRLTRRAEDAPEVIEKRLVNARREIAEWSNFDYVVVNDDLDAAFADLTAILRAERSRRSRAAEGIAGFVGTLLA</sequence>
<comment type="function">
    <text evidence="9">Essential for recycling GMP and indirectly, cGMP.</text>
</comment>
<evidence type="ECO:0000256" key="3">
    <source>
        <dbReference type="ARBA" id="ARBA00016296"/>
    </source>
</evidence>
<keyword evidence="12" id="KW-1185">Reference proteome</keyword>
<protein>
    <recommendedName>
        <fullName evidence="3 9">Guanylate kinase</fullName>
        <ecNumber evidence="2 9">2.7.4.8</ecNumber>
    </recommendedName>
    <alternativeName>
        <fullName evidence="8 9">GMP kinase</fullName>
    </alternativeName>
</protein>
<evidence type="ECO:0000256" key="4">
    <source>
        <dbReference type="ARBA" id="ARBA00022679"/>
    </source>
</evidence>
<dbReference type="SMART" id="SM00072">
    <property type="entry name" value="GuKc"/>
    <property type="match status" value="1"/>
</dbReference>
<dbReference type="FunFam" id="3.30.63.10:FF:000002">
    <property type="entry name" value="Guanylate kinase 1"/>
    <property type="match status" value="1"/>
</dbReference>
<evidence type="ECO:0000259" key="10">
    <source>
        <dbReference type="PROSITE" id="PS50052"/>
    </source>
</evidence>
<keyword evidence="7 9" id="KW-0067">ATP-binding</keyword>
<dbReference type="AlphaFoldDB" id="A0A1I4U767"/>
<dbReference type="HAMAP" id="MF_00328">
    <property type="entry name" value="Guanylate_kinase"/>
    <property type="match status" value="1"/>
</dbReference>
<keyword evidence="5 9" id="KW-0547">Nucleotide-binding</keyword>
<dbReference type="InterPro" id="IPR017665">
    <property type="entry name" value="Guanylate_kinase"/>
</dbReference>
<name>A0A1I4U767_9HYPH</name>
<dbReference type="GO" id="GO:0005524">
    <property type="term" value="F:ATP binding"/>
    <property type="evidence" value="ECO:0007669"/>
    <property type="project" value="UniProtKB-UniRule"/>
</dbReference>
<evidence type="ECO:0000256" key="8">
    <source>
        <dbReference type="ARBA" id="ARBA00030128"/>
    </source>
</evidence>
<keyword evidence="6 9" id="KW-0418">Kinase</keyword>
<dbReference type="PROSITE" id="PS00856">
    <property type="entry name" value="GUANYLATE_KINASE_1"/>
    <property type="match status" value="1"/>
</dbReference>
<comment type="similarity">
    <text evidence="1 9">Belongs to the guanylate kinase family.</text>
</comment>
<dbReference type="CDD" id="cd00071">
    <property type="entry name" value="GMPK"/>
    <property type="match status" value="1"/>
</dbReference>
<dbReference type="PANTHER" id="PTHR23117">
    <property type="entry name" value="GUANYLATE KINASE-RELATED"/>
    <property type="match status" value="1"/>
</dbReference>
<organism evidence="11 12">
    <name type="scientific">Pleomorphomonas diazotrophica</name>
    <dbReference type="NCBI Taxonomy" id="1166257"/>
    <lineage>
        <taxon>Bacteria</taxon>
        <taxon>Pseudomonadati</taxon>
        <taxon>Pseudomonadota</taxon>
        <taxon>Alphaproteobacteria</taxon>
        <taxon>Hyphomicrobiales</taxon>
        <taxon>Pleomorphomonadaceae</taxon>
        <taxon>Pleomorphomonas</taxon>
    </lineage>
</organism>
<dbReference type="OrthoDB" id="9808150at2"/>
<keyword evidence="9" id="KW-0963">Cytoplasm</keyword>
<proteinExistence type="inferred from homology"/>
<dbReference type="InterPro" id="IPR027417">
    <property type="entry name" value="P-loop_NTPase"/>
</dbReference>
<feature type="binding site" evidence="9">
    <location>
        <begin position="20"/>
        <end position="27"/>
    </location>
    <ligand>
        <name>ATP</name>
        <dbReference type="ChEBI" id="CHEBI:30616"/>
    </ligand>
</feature>
<dbReference type="InterPro" id="IPR008144">
    <property type="entry name" value="Guanylate_kin-like_dom"/>
</dbReference>
<dbReference type="PANTHER" id="PTHR23117:SF13">
    <property type="entry name" value="GUANYLATE KINASE"/>
    <property type="match status" value="1"/>
</dbReference>
<comment type="subcellular location">
    <subcellularLocation>
        <location evidence="9">Cytoplasm</location>
    </subcellularLocation>
</comment>
<dbReference type="Proteomes" id="UP000233491">
    <property type="component" value="Unassembled WGS sequence"/>
</dbReference>
<dbReference type="Gene3D" id="3.40.50.300">
    <property type="entry name" value="P-loop containing nucleotide triphosphate hydrolases"/>
    <property type="match status" value="1"/>
</dbReference>
<dbReference type="Gene3D" id="3.30.63.10">
    <property type="entry name" value="Guanylate Kinase phosphate binding domain"/>
    <property type="match status" value="1"/>
</dbReference>
<dbReference type="EMBL" id="PJNW01000001">
    <property type="protein sequence ID" value="PKR91209.1"/>
    <property type="molecule type" value="Genomic_DNA"/>
</dbReference>
<dbReference type="PROSITE" id="PS50052">
    <property type="entry name" value="GUANYLATE_KINASE_2"/>
    <property type="match status" value="1"/>
</dbReference>
<evidence type="ECO:0000256" key="1">
    <source>
        <dbReference type="ARBA" id="ARBA00005790"/>
    </source>
</evidence>
<evidence type="ECO:0000256" key="2">
    <source>
        <dbReference type="ARBA" id="ARBA00012961"/>
    </source>
</evidence>